<dbReference type="EMBL" id="ATDT01000006">
    <property type="protein sequence ID" value="EPF18383.1"/>
    <property type="molecule type" value="Genomic_DNA"/>
</dbReference>
<accession>S3IXB0</accession>
<dbReference type="STRING" id="566551.HMPREF0201_00977"/>
<dbReference type="HOGENOM" id="CLU_3005728_0_0_6"/>
<organism evidence="1 2">
    <name type="scientific">Cedecea davisae DSM 4568</name>
    <dbReference type="NCBI Taxonomy" id="566551"/>
    <lineage>
        <taxon>Bacteria</taxon>
        <taxon>Pseudomonadati</taxon>
        <taxon>Pseudomonadota</taxon>
        <taxon>Gammaproteobacteria</taxon>
        <taxon>Enterobacterales</taxon>
        <taxon>Enterobacteriaceae</taxon>
        <taxon>Cedecea</taxon>
    </lineage>
</organism>
<dbReference type="Proteomes" id="UP000014585">
    <property type="component" value="Unassembled WGS sequence"/>
</dbReference>
<proteinExistence type="predicted"/>
<evidence type="ECO:0000313" key="1">
    <source>
        <dbReference type="EMBL" id="EPF18383.1"/>
    </source>
</evidence>
<evidence type="ECO:0000313" key="2">
    <source>
        <dbReference type="Proteomes" id="UP000014585"/>
    </source>
</evidence>
<dbReference type="AlphaFoldDB" id="S3IXB0"/>
<sequence length="56" mass="6708">MARYEKILLLDLICPNRMSFYLSTTSRDLMVRFIKENIKCHYLFSPAALPWRPSTR</sequence>
<comment type="caution">
    <text evidence="1">The sequence shown here is derived from an EMBL/GenBank/DDBJ whole genome shotgun (WGS) entry which is preliminary data.</text>
</comment>
<gene>
    <name evidence="1" type="ORF">HMPREF0201_00977</name>
</gene>
<reference evidence="1 2" key="1">
    <citation type="submission" date="2013-04" db="EMBL/GenBank/DDBJ databases">
        <authorList>
            <person name="Weinstock G."/>
            <person name="Sodergren E."/>
            <person name="Lobos E.A."/>
            <person name="Fulton L."/>
            <person name="Fulton R."/>
            <person name="Courtney L."/>
            <person name="Fronick C."/>
            <person name="O'Laughlin M."/>
            <person name="Godfrey J."/>
            <person name="Wilson R.M."/>
            <person name="Miner T."/>
            <person name="Farmer C."/>
            <person name="Delehaunty K."/>
            <person name="Cordes M."/>
            <person name="Minx P."/>
            <person name="Tomlinson C."/>
            <person name="Chen J."/>
            <person name="Wollam A."/>
            <person name="Pepin K.H."/>
            <person name="Palsikar V.B."/>
            <person name="Zhang X."/>
            <person name="Suruliraj S."/>
            <person name="Perna N.T."/>
            <person name="Plunkett G."/>
            <person name="Warren W."/>
            <person name="Mitreva M."/>
            <person name="Mardis E.R."/>
            <person name="Wilson R.K."/>
        </authorList>
    </citation>
    <scope>NUCLEOTIDE SEQUENCE [LARGE SCALE GENOMIC DNA]</scope>
    <source>
        <strain evidence="1 2">DSM 4568</strain>
    </source>
</reference>
<name>S3IXB0_9ENTR</name>
<protein>
    <submittedName>
        <fullName evidence="1">Uncharacterized protein</fullName>
    </submittedName>
</protein>